<keyword evidence="2" id="KW-0819">tRNA processing</keyword>
<dbReference type="PANTHER" id="PTHR20882">
    <property type="entry name" value="CYTOPLASMIC TRNA 2-THIOLATION PROTEIN 2"/>
    <property type="match status" value="1"/>
</dbReference>
<reference evidence="4" key="1">
    <citation type="journal article" date="2015" name="Nat. Genet.">
        <title>The genome and transcriptome of the zoonotic hookworm Ancylostoma ceylanicum identify infection-specific gene families.</title>
        <authorList>
            <person name="Schwarz E.M."/>
            <person name="Hu Y."/>
            <person name="Antoshechkin I."/>
            <person name="Miller M.M."/>
            <person name="Sternberg P.W."/>
            <person name="Aroian R.V."/>
        </authorList>
    </citation>
    <scope>NUCLEOTIDE SEQUENCE</scope>
    <source>
        <strain evidence="4">HY135</strain>
    </source>
</reference>
<dbReference type="STRING" id="53326.A0A016WSU0"/>
<dbReference type="GO" id="GO:0016783">
    <property type="term" value="F:sulfurtransferase activity"/>
    <property type="evidence" value="ECO:0007669"/>
    <property type="project" value="TreeGrafter"/>
</dbReference>
<dbReference type="InterPro" id="IPR014729">
    <property type="entry name" value="Rossmann-like_a/b/a_fold"/>
</dbReference>
<evidence type="ECO:0000313" key="4">
    <source>
        <dbReference type="Proteomes" id="UP000024635"/>
    </source>
</evidence>
<dbReference type="Gene3D" id="3.40.50.620">
    <property type="entry name" value="HUPs"/>
    <property type="match status" value="1"/>
</dbReference>
<comment type="caution">
    <text evidence="3">The sequence shown here is derived from an EMBL/GenBank/DDBJ whole genome shotgun (WGS) entry which is preliminary data.</text>
</comment>
<keyword evidence="4" id="KW-1185">Reference proteome</keyword>
<dbReference type="PANTHER" id="PTHR20882:SF14">
    <property type="entry name" value="CYTOPLASMIC TRNA 2-THIOLATION PROTEIN 2"/>
    <property type="match status" value="1"/>
</dbReference>
<evidence type="ECO:0000313" key="3">
    <source>
        <dbReference type="EMBL" id="EYC42671.1"/>
    </source>
</evidence>
<protein>
    <submittedName>
        <fullName evidence="3">Uncharacterized protein</fullName>
    </submittedName>
</protein>
<dbReference type="GO" id="GO:0000049">
    <property type="term" value="F:tRNA binding"/>
    <property type="evidence" value="ECO:0007669"/>
    <property type="project" value="InterPro"/>
</dbReference>
<dbReference type="GO" id="GO:0005829">
    <property type="term" value="C:cytosol"/>
    <property type="evidence" value="ECO:0007669"/>
    <property type="project" value="TreeGrafter"/>
</dbReference>
<sequence length="149" mass="16095">MPILQGGCVSEMTDVVEKTPSGTTFIRPLRDVTSAEIAVALRLENVEHYALLPELKVDRSPCLQACEASKTGSLQQMSSNFLAKFIEEGFKGTVPTVLGISSKVHAPTGGSRCPVCEYSINGKEDICYACSTITNDISPSFVHYIYSTV</sequence>
<dbReference type="GO" id="GO:0002143">
    <property type="term" value="P:tRNA wobble position uridine thiolation"/>
    <property type="evidence" value="ECO:0007669"/>
    <property type="project" value="TreeGrafter"/>
</dbReference>
<dbReference type="Proteomes" id="UP000024635">
    <property type="component" value="Unassembled WGS sequence"/>
</dbReference>
<name>A0A016WSU0_9BILA</name>
<dbReference type="InterPro" id="IPR019407">
    <property type="entry name" value="CTU2"/>
</dbReference>
<dbReference type="AlphaFoldDB" id="A0A016WSU0"/>
<gene>
    <name evidence="3" type="primary">Acey_s0522.g2896</name>
    <name evidence="3" type="ORF">Y032_0522g2896</name>
</gene>
<organism evidence="3 4">
    <name type="scientific">Ancylostoma ceylanicum</name>
    <dbReference type="NCBI Taxonomy" id="53326"/>
    <lineage>
        <taxon>Eukaryota</taxon>
        <taxon>Metazoa</taxon>
        <taxon>Ecdysozoa</taxon>
        <taxon>Nematoda</taxon>
        <taxon>Chromadorea</taxon>
        <taxon>Rhabditida</taxon>
        <taxon>Rhabditina</taxon>
        <taxon>Rhabditomorpha</taxon>
        <taxon>Strongyloidea</taxon>
        <taxon>Ancylostomatidae</taxon>
        <taxon>Ancylostomatinae</taxon>
        <taxon>Ancylostoma</taxon>
    </lineage>
</organism>
<accession>A0A016WSU0</accession>
<dbReference type="OrthoDB" id="25129at2759"/>
<evidence type="ECO:0000256" key="1">
    <source>
        <dbReference type="ARBA" id="ARBA00022490"/>
    </source>
</evidence>
<evidence type="ECO:0000256" key="2">
    <source>
        <dbReference type="ARBA" id="ARBA00022694"/>
    </source>
</evidence>
<proteinExistence type="predicted"/>
<dbReference type="EMBL" id="JARK01000122">
    <property type="protein sequence ID" value="EYC42671.1"/>
    <property type="molecule type" value="Genomic_DNA"/>
</dbReference>
<keyword evidence="1" id="KW-0963">Cytoplasm</keyword>